<name>A0A2A6BLH2_PRIPA</name>
<reference evidence="3" key="1">
    <citation type="journal article" date="2008" name="Nat. Genet.">
        <title>The Pristionchus pacificus genome provides a unique perspective on nematode lifestyle and parasitism.</title>
        <authorList>
            <person name="Dieterich C."/>
            <person name="Clifton S.W."/>
            <person name="Schuster L.N."/>
            <person name="Chinwalla A."/>
            <person name="Delehaunty K."/>
            <person name="Dinkelacker I."/>
            <person name="Fulton L."/>
            <person name="Fulton R."/>
            <person name="Godfrey J."/>
            <person name="Minx P."/>
            <person name="Mitreva M."/>
            <person name="Roeseler W."/>
            <person name="Tian H."/>
            <person name="Witte H."/>
            <person name="Yang S.P."/>
            <person name="Wilson R.K."/>
            <person name="Sommer R.J."/>
        </authorList>
    </citation>
    <scope>NUCLEOTIDE SEQUENCE [LARGE SCALE GENOMIC DNA]</scope>
    <source>
        <strain evidence="3">PS312</strain>
    </source>
</reference>
<keyword evidence="3" id="KW-1185">Reference proteome</keyword>
<protein>
    <submittedName>
        <fullName evidence="2">Uncharacterized protein</fullName>
    </submittedName>
</protein>
<dbReference type="EnsemblMetazoa" id="PPA43955.1">
    <property type="protein sequence ID" value="PPA43955.1"/>
    <property type="gene ID" value="WBGene00282324"/>
</dbReference>
<proteinExistence type="predicted"/>
<feature type="compositionally biased region" description="Low complexity" evidence="1">
    <location>
        <begin position="1"/>
        <end position="18"/>
    </location>
</feature>
<organism evidence="2 3">
    <name type="scientific">Pristionchus pacificus</name>
    <name type="common">Parasitic nematode worm</name>
    <dbReference type="NCBI Taxonomy" id="54126"/>
    <lineage>
        <taxon>Eukaryota</taxon>
        <taxon>Metazoa</taxon>
        <taxon>Ecdysozoa</taxon>
        <taxon>Nematoda</taxon>
        <taxon>Chromadorea</taxon>
        <taxon>Rhabditida</taxon>
        <taxon>Rhabditina</taxon>
        <taxon>Diplogasteromorpha</taxon>
        <taxon>Diplogasteroidea</taxon>
        <taxon>Neodiplogasteridae</taxon>
        <taxon>Pristionchus</taxon>
    </lineage>
</organism>
<accession>A0A8R1Z5B6</accession>
<sequence>MTHMQHLNHLQPQQQLQQGKKWLLRSRSHEKKSGSRGIPFLFIDDRTTGVVISTAVGRESAAASNLKFSQ</sequence>
<accession>A0A2A6BLH2</accession>
<gene>
    <name evidence="2" type="primary">WBGene00282324</name>
</gene>
<evidence type="ECO:0000313" key="2">
    <source>
        <dbReference type="EnsemblMetazoa" id="PPA43955.1"/>
    </source>
</evidence>
<evidence type="ECO:0000313" key="3">
    <source>
        <dbReference type="Proteomes" id="UP000005239"/>
    </source>
</evidence>
<feature type="region of interest" description="Disordered" evidence="1">
    <location>
        <begin position="1"/>
        <end position="36"/>
    </location>
</feature>
<dbReference type="Proteomes" id="UP000005239">
    <property type="component" value="Unassembled WGS sequence"/>
</dbReference>
<dbReference type="AlphaFoldDB" id="A0A2A6BLH2"/>
<evidence type="ECO:0000256" key="1">
    <source>
        <dbReference type="SAM" id="MobiDB-lite"/>
    </source>
</evidence>
<reference evidence="2" key="2">
    <citation type="submission" date="2022-06" db="UniProtKB">
        <authorList>
            <consortium name="EnsemblMetazoa"/>
        </authorList>
    </citation>
    <scope>IDENTIFICATION</scope>
    <source>
        <strain evidence="2">PS312</strain>
    </source>
</reference>